<reference evidence="2" key="1">
    <citation type="journal article" date="2023" name="G3 (Bethesda)">
        <title>Genome assembly and association tests identify interacting loci associated with vigor, precocity, and sex in interspecific pistachio rootstocks.</title>
        <authorList>
            <person name="Palmer W."/>
            <person name="Jacygrad E."/>
            <person name="Sagayaradj S."/>
            <person name="Cavanaugh K."/>
            <person name="Han R."/>
            <person name="Bertier L."/>
            <person name="Beede B."/>
            <person name="Kafkas S."/>
            <person name="Golino D."/>
            <person name="Preece J."/>
            <person name="Michelmore R."/>
        </authorList>
    </citation>
    <scope>NUCLEOTIDE SEQUENCE [LARGE SCALE GENOMIC DNA]</scope>
</reference>
<gene>
    <name evidence="1" type="ORF">Patl1_14877</name>
</gene>
<organism evidence="1 2">
    <name type="scientific">Pistacia atlantica</name>
    <dbReference type="NCBI Taxonomy" id="434234"/>
    <lineage>
        <taxon>Eukaryota</taxon>
        <taxon>Viridiplantae</taxon>
        <taxon>Streptophyta</taxon>
        <taxon>Embryophyta</taxon>
        <taxon>Tracheophyta</taxon>
        <taxon>Spermatophyta</taxon>
        <taxon>Magnoliopsida</taxon>
        <taxon>eudicotyledons</taxon>
        <taxon>Gunneridae</taxon>
        <taxon>Pentapetalae</taxon>
        <taxon>rosids</taxon>
        <taxon>malvids</taxon>
        <taxon>Sapindales</taxon>
        <taxon>Anacardiaceae</taxon>
        <taxon>Pistacia</taxon>
    </lineage>
</organism>
<evidence type="ECO:0000313" key="1">
    <source>
        <dbReference type="EMBL" id="KAJ0090323.1"/>
    </source>
</evidence>
<sequence>MINFDVDPIKRFVLDWEIRVHIIEGFTQALLYLQEYSGLTIIQHLKASNVLLEGDMKPKLLDFGMARIFAKDDLEANTSRIVGTIGYVPLEYARRGIYSTKSDVYSFTILLLQIISGKRTSLLYNPNDCLSLLDYVS</sequence>
<accession>A0ACC1AUP3</accession>
<comment type="caution">
    <text evidence="1">The sequence shown here is derived from an EMBL/GenBank/DDBJ whole genome shotgun (WGS) entry which is preliminary data.</text>
</comment>
<protein>
    <submittedName>
        <fullName evidence="1">Uncharacterized protein</fullName>
    </submittedName>
</protein>
<proteinExistence type="predicted"/>
<dbReference type="EMBL" id="CM047904">
    <property type="protein sequence ID" value="KAJ0090323.1"/>
    <property type="molecule type" value="Genomic_DNA"/>
</dbReference>
<name>A0ACC1AUP3_9ROSI</name>
<keyword evidence="2" id="KW-1185">Reference proteome</keyword>
<dbReference type="Proteomes" id="UP001164250">
    <property type="component" value="Chromosome 8"/>
</dbReference>
<evidence type="ECO:0000313" key="2">
    <source>
        <dbReference type="Proteomes" id="UP001164250"/>
    </source>
</evidence>